<dbReference type="Gene3D" id="3.30.559.10">
    <property type="entry name" value="Chloramphenicol acetyltransferase-like domain"/>
    <property type="match status" value="2"/>
</dbReference>
<reference evidence="2" key="1">
    <citation type="submission" date="2023-10" db="EMBL/GenBank/DDBJ databases">
        <title>Chromosome-level genome of the transformable northern wattle, Acacia crassicarpa.</title>
        <authorList>
            <person name="Massaro I."/>
            <person name="Sinha N.R."/>
            <person name="Poethig S."/>
            <person name="Leichty A.R."/>
        </authorList>
    </citation>
    <scope>NUCLEOTIDE SEQUENCE</scope>
    <source>
        <strain evidence="2">Acra3RX</strain>
        <tissue evidence="2">Leaf</tissue>
    </source>
</reference>
<evidence type="ECO:0000313" key="2">
    <source>
        <dbReference type="EMBL" id="KAK4278341.1"/>
    </source>
</evidence>
<gene>
    <name evidence="2" type="ORF">QN277_016199</name>
</gene>
<evidence type="ECO:0008006" key="4">
    <source>
        <dbReference type="Google" id="ProtNLM"/>
    </source>
</evidence>
<organism evidence="2 3">
    <name type="scientific">Acacia crassicarpa</name>
    <name type="common">northern wattle</name>
    <dbReference type="NCBI Taxonomy" id="499986"/>
    <lineage>
        <taxon>Eukaryota</taxon>
        <taxon>Viridiplantae</taxon>
        <taxon>Streptophyta</taxon>
        <taxon>Embryophyta</taxon>
        <taxon>Tracheophyta</taxon>
        <taxon>Spermatophyta</taxon>
        <taxon>Magnoliopsida</taxon>
        <taxon>eudicotyledons</taxon>
        <taxon>Gunneridae</taxon>
        <taxon>Pentapetalae</taxon>
        <taxon>rosids</taxon>
        <taxon>fabids</taxon>
        <taxon>Fabales</taxon>
        <taxon>Fabaceae</taxon>
        <taxon>Caesalpinioideae</taxon>
        <taxon>mimosoid clade</taxon>
        <taxon>Acacieae</taxon>
        <taxon>Acacia</taxon>
    </lineage>
</organism>
<dbReference type="EMBL" id="JAWXYG010000003">
    <property type="protein sequence ID" value="KAK4278341.1"/>
    <property type="molecule type" value="Genomic_DNA"/>
</dbReference>
<evidence type="ECO:0000256" key="1">
    <source>
        <dbReference type="ARBA" id="ARBA00022679"/>
    </source>
</evidence>
<dbReference type="Pfam" id="PF02458">
    <property type="entry name" value="Transferase"/>
    <property type="match status" value="1"/>
</dbReference>
<comment type="caution">
    <text evidence="2">The sequence shown here is derived from an EMBL/GenBank/DDBJ whole genome shotgun (WGS) entry which is preliminary data.</text>
</comment>
<dbReference type="PANTHER" id="PTHR31896:SF43">
    <property type="entry name" value="PROTEIN ENHANCED PSEUDOMONAS SUSCEPTIBILITY 1"/>
    <property type="match status" value="1"/>
</dbReference>
<dbReference type="PANTHER" id="PTHR31896">
    <property type="entry name" value="FAMILY REGULATORY PROTEIN, PUTATIVE (AFU_ORTHOLOGUE AFUA_3G14730)-RELATED"/>
    <property type="match status" value="1"/>
</dbReference>
<proteinExistence type="predicted"/>
<name>A0AAE1MW50_9FABA</name>
<keyword evidence="3" id="KW-1185">Reference proteome</keyword>
<dbReference type="InterPro" id="IPR051283">
    <property type="entry name" value="Sec_Metabolite_Acyltrans"/>
</dbReference>
<dbReference type="Proteomes" id="UP001293593">
    <property type="component" value="Unassembled WGS sequence"/>
</dbReference>
<evidence type="ECO:0000313" key="3">
    <source>
        <dbReference type="Proteomes" id="UP001293593"/>
    </source>
</evidence>
<accession>A0AAE1MW50</accession>
<dbReference type="GO" id="GO:0016740">
    <property type="term" value="F:transferase activity"/>
    <property type="evidence" value="ECO:0007669"/>
    <property type="project" value="UniProtKB-KW"/>
</dbReference>
<dbReference type="InterPro" id="IPR023213">
    <property type="entry name" value="CAT-like_dom_sf"/>
</dbReference>
<sequence length="457" mass="50896">MASSIRVISKSTIQSAARNSDSPLKIELSPWDLEALLLDFLQVGFLYPNPKENKDTVIQNLKASLSSTLDFFPQLAGRLTVVEHDDDTSSVFINCNNSGALFIHAVAEGLTISDILLPVYLPPIVRSFFPLTEAKSYQGTHKPLLAVQITELVDGIFIGCSFNHTVSDGRSMFHFLTSWSQISRGVGMLSKPPTLERWFLDGTDRPIRIRFPKEKVNHSRLLLEERVFHFSKEKIAELKAKANAMVSSNYKISSLQALMAHLWRSIIRNQDMDPKEEVEFVMVIDFRPRMNPPLPLNYFGNALEDGMVTMKAGELLNQEGLGKAALEMNKAVASYTHEKIIRHMKSWLEDPKLLTVSDMFADVVDMGGSPTFNGYKIDFGWGKPVAIRSGPGDKSHGTIIVFAGPEEGDIYAEVHLPYKTLEAMAKDHEFMDAVTPAVGFFTAAAVKKMTTPVRSSL</sequence>
<dbReference type="AlphaFoldDB" id="A0AAE1MW50"/>
<keyword evidence="1" id="KW-0808">Transferase</keyword>
<protein>
    <recommendedName>
        <fullName evidence="4">HXXXD-type acyl-transferase family protein</fullName>
    </recommendedName>
</protein>